<evidence type="ECO:0000313" key="4">
    <source>
        <dbReference type="EMBL" id="GAA2185920.1"/>
    </source>
</evidence>
<keyword evidence="1" id="KW-0808">Transferase</keyword>
<dbReference type="EMBL" id="BAAAOP010000003">
    <property type="protein sequence ID" value="GAA2185920.1"/>
    <property type="molecule type" value="Genomic_DNA"/>
</dbReference>
<dbReference type="InterPro" id="IPR016181">
    <property type="entry name" value="Acyl_CoA_acyltransferase"/>
</dbReference>
<dbReference type="CDD" id="cd04301">
    <property type="entry name" value="NAT_SF"/>
    <property type="match status" value="1"/>
</dbReference>
<proteinExistence type="predicted"/>
<evidence type="ECO:0000313" key="5">
    <source>
        <dbReference type="Proteomes" id="UP001501084"/>
    </source>
</evidence>
<dbReference type="PROSITE" id="PS51186">
    <property type="entry name" value="GNAT"/>
    <property type="match status" value="1"/>
</dbReference>
<keyword evidence="2" id="KW-0012">Acyltransferase</keyword>
<evidence type="ECO:0000259" key="3">
    <source>
        <dbReference type="PROSITE" id="PS51186"/>
    </source>
</evidence>
<comment type="caution">
    <text evidence="4">The sequence shown here is derived from an EMBL/GenBank/DDBJ whole genome shotgun (WGS) entry which is preliminary data.</text>
</comment>
<dbReference type="PANTHER" id="PTHR43800:SF1">
    <property type="entry name" value="PEPTIDYL-LYSINE N-ACETYLTRANSFERASE YJAB"/>
    <property type="match status" value="1"/>
</dbReference>
<dbReference type="InterPro" id="IPR000182">
    <property type="entry name" value="GNAT_dom"/>
</dbReference>
<gene>
    <name evidence="4" type="ORF">GCM10009786_04340</name>
</gene>
<accession>A0ABN3B2M8</accession>
<keyword evidence="5" id="KW-1185">Reference proteome</keyword>
<evidence type="ECO:0000256" key="2">
    <source>
        <dbReference type="ARBA" id="ARBA00023315"/>
    </source>
</evidence>
<dbReference type="Gene3D" id="3.40.630.30">
    <property type="match status" value="1"/>
</dbReference>
<evidence type="ECO:0000256" key="1">
    <source>
        <dbReference type="ARBA" id="ARBA00022679"/>
    </source>
</evidence>
<organism evidence="4 5">
    <name type="scientific">Leucobacter alluvii</name>
    <dbReference type="NCBI Taxonomy" id="340321"/>
    <lineage>
        <taxon>Bacteria</taxon>
        <taxon>Bacillati</taxon>
        <taxon>Actinomycetota</taxon>
        <taxon>Actinomycetes</taxon>
        <taxon>Micrococcales</taxon>
        <taxon>Microbacteriaceae</taxon>
        <taxon>Leucobacter</taxon>
    </lineage>
</organism>
<dbReference type="SUPFAM" id="SSF55729">
    <property type="entry name" value="Acyl-CoA N-acyltransferases (Nat)"/>
    <property type="match status" value="1"/>
</dbReference>
<name>A0ABN3B2M8_9MICO</name>
<reference evidence="4 5" key="1">
    <citation type="journal article" date="2019" name="Int. J. Syst. Evol. Microbiol.">
        <title>The Global Catalogue of Microorganisms (GCM) 10K type strain sequencing project: providing services to taxonomists for standard genome sequencing and annotation.</title>
        <authorList>
            <consortium name="The Broad Institute Genomics Platform"/>
            <consortium name="The Broad Institute Genome Sequencing Center for Infectious Disease"/>
            <person name="Wu L."/>
            <person name="Ma J."/>
        </authorList>
    </citation>
    <scope>NUCLEOTIDE SEQUENCE [LARGE SCALE GENOMIC DNA]</scope>
    <source>
        <strain evidence="4 5">JCM 14919</strain>
    </source>
</reference>
<dbReference type="PANTHER" id="PTHR43800">
    <property type="entry name" value="PEPTIDYL-LYSINE N-ACETYLTRANSFERASE YJAB"/>
    <property type="match status" value="1"/>
</dbReference>
<sequence>MAFSIRFAHAPDLSEIEKVENAADQLLIDLLRPERWEPAPTGESRIREPGYMLVAETGHAAVAGFVHVLETEDGCHLEQLSVAPAHTRQGIGRALVTAAMREAAERGYPTMSLRTYADVPWNAPFYQTMGFAERDPATPFQRALVAVEESLDLDRYGRRVLMIAVPSEDSEGTAHRT</sequence>
<protein>
    <submittedName>
        <fullName evidence="4">GNAT family N-acetyltransferase</fullName>
    </submittedName>
</protein>
<dbReference type="Pfam" id="PF00583">
    <property type="entry name" value="Acetyltransf_1"/>
    <property type="match status" value="1"/>
</dbReference>
<dbReference type="Proteomes" id="UP001501084">
    <property type="component" value="Unassembled WGS sequence"/>
</dbReference>
<dbReference type="RefSeq" id="WP_346057220.1">
    <property type="nucleotide sequence ID" value="NZ_BAAAOP010000003.1"/>
</dbReference>
<feature type="domain" description="N-acetyltransferase" evidence="3">
    <location>
        <begin position="14"/>
        <end position="154"/>
    </location>
</feature>